<proteinExistence type="predicted"/>
<dbReference type="Proteomes" id="UP001057481">
    <property type="component" value="Unassembled WGS sequence"/>
</dbReference>
<sequence>MLAKEFENHLRRFLRILRKEKTILIKNQTAKLAAIVSQKETFVAVFEQYQAAITPTMQQLISEIQTQQAENLLLTQQAMSYQNMLMTTIKNNMQPASGTYSKYKQPAQPVQTMLVDREV</sequence>
<dbReference type="RefSeq" id="WP_205144167.1">
    <property type="nucleotide sequence ID" value="NZ_JAFBDN010000022.1"/>
</dbReference>
<gene>
    <name evidence="1" type="ORF">KAK10_03465</name>
</gene>
<organism evidence="1 2">
    <name type="scientific">Periweissella beninensis</name>
    <dbReference type="NCBI Taxonomy" id="504936"/>
    <lineage>
        <taxon>Bacteria</taxon>
        <taxon>Bacillati</taxon>
        <taxon>Bacillota</taxon>
        <taxon>Bacilli</taxon>
        <taxon>Lactobacillales</taxon>
        <taxon>Lactobacillaceae</taxon>
        <taxon>Periweissella</taxon>
    </lineage>
</organism>
<accession>A0ABT0VKK9</accession>
<protein>
    <recommendedName>
        <fullName evidence="3">Flagellar protein FlgN</fullName>
    </recommendedName>
</protein>
<keyword evidence="2" id="KW-1185">Reference proteome</keyword>
<comment type="caution">
    <text evidence="1">The sequence shown here is derived from an EMBL/GenBank/DDBJ whole genome shotgun (WGS) entry which is preliminary data.</text>
</comment>
<evidence type="ECO:0000313" key="1">
    <source>
        <dbReference type="EMBL" id="MCM2436990.1"/>
    </source>
</evidence>
<dbReference type="Gene3D" id="1.20.58.300">
    <property type="entry name" value="FlgN-like"/>
    <property type="match status" value="1"/>
</dbReference>
<evidence type="ECO:0008006" key="3">
    <source>
        <dbReference type="Google" id="ProtNLM"/>
    </source>
</evidence>
<dbReference type="InterPro" id="IPR036679">
    <property type="entry name" value="FlgN-like_sf"/>
</dbReference>
<name>A0ABT0VKK9_9LACO</name>
<reference evidence="1" key="1">
    <citation type="submission" date="2021-04" db="EMBL/GenBank/DDBJ databases">
        <title>Taxonomic assessment of Weissella genus.</title>
        <authorList>
            <person name="Fanelli F."/>
            <person name="Chieffi D."/>
            <person name="Dell'Aquila A."/>
            <person name="Gyu-Sung C."/>
            <person name="Franz C.M.A.P."/>
            <person name="Fusco V."/>
        </authorList>
    </citation>
    <scope>NUCLEOTIDE SEQUENCE</scope>
    <source>
        <strain evidence="1">LMG 25373</strain>
    </source>
</reference>
<dbReference type="EMBL" id="JAGMVS010000044">
    <property type="protein sequence ID" value="MCM2436990.1"/>
    <property type="molecule type" value="Genomic_DNA"/>
</dbReference>
<evidence type="ECO:0000313" key="2">
    <source>
        <dbReference type="Proteomes" id="UP001057481"/>
    </source>
</evidence>
<dbReference type="SUPFAM" id="SSF140566">
    <property type="entry name" value="FlgN-like"/>
    <property type="match status" value="1"/>
</dbReference>